<name>A0ABZ2I3U1_9HYPH</name>
<dbReference type="PANTHER" id="PTHR43163:SF6">
    <property type="entry name" value="DIPEPTIDE TRANSPORT SYSTEM PERMEASE PROTEIN DPPB-RELATED"/>
    <property type="match status" value="1"/>
</dbReference>
<reference evidence="9 10" key="1">
    <citation type="submission" date="2024-02" db="EMBL/GenBank/DDBJ databases">
        <title>Complete genome sequence of Pelagibacterium nitratireducens ZH15.</title>
        <authorList>
            <person name="Zhao L.H."/>
        </authorList>
    </citation>
    <scope>NUCLEOTIDE SEQUENCE [LARGE SCALE GENOMIC DNA]</scope>
    <source>
        <strain evidence="9 10">ZH15</strain>
    </source>
</reference>
<evidence type="ECO:0000313" key="10">
    <source>
        <dbReference type="Proteomes" id="UP001369958"/>
    </source>
</evidence>
<feature type="transmembrane region" description="Helical" evidence="7">
    <location>
        <begin position="12"/>
        <end position="30"/>
    </location>
</feature>
<evidence type="ECO:0000256" key="4">
    <source>
        <dbReference type="ARBA" id="ARBA00022692"/>
    </source>
</evidence>
<dbReference type="SUPFAM" id="SSF161098">
    <property type="entry name" value="MetI-like"/>
    <property type="match status" value="1"/>
</dbReference>
<dbReference type="EMBL" id="CP146275">
    <property type="protein sequence ID" value="WWT33221.1"/>
    <property type="molecule type" value="Genomic_DNA"/>
</dbReference>
<dbReference type="InterPro" id="IPR045621">
    <property type="entry name" value="BPD_transp_1_N"/>
</dbReference>
<evidence type="ECO:0000256" key="6">
    <source>
        <dbReference type="ARBA" id="ARBA00023136"/>
    </source>
</evidence>
<feature type="transmembrane region" description="Helical" evidence="7">
    <location>
        <begin position="284"/>
        <end position="310"/>
    </location>
</feature>
<keyword evidence="6 7" id="KW-0472">Membrane</keyword>
<protein>
    <submittedName>
        <fullName evidence="9">ABC transporter permease</fullName>
    </submittedName>
</protein>
<feature type="transmembrane region" description="Helical" evidence="7">
    <location>
        <begin position="137"/>
        <end position="160"/>
    </location>
</feature>
<keyword evidence="3" id="KW-1003">Cell membrane</keyword>
<dbReference type="Pfam" id="PF19300">
    <property type="entry name" value="BPD_transp_1_N"/>
    <property type="match status" value="1"/>
</dbReference>
<dbReference type="Gene3D" id="1.10.3720.10">
    <property type="entry name" value="MetI-like"/>
    <property type="match status" value="1"/>
</dbReference>
<evidence type="ECO:0000256" key="2">
    <source>
        <dbReference type="ARBA" id="ARBA00022448"/>
    </source>
</evidence>
<keyword evidence="10" id="KW-1185">Reference proteome</keyword>
<gene>
    <name evidence="9" type="ORF">V6617_01760</name>
</gene>
<dbReference type="CDD" id="cd06261">
    <property type="entry name" value="TM_PBP2"/>
    <property type="match status" value="1"/>
</dbReference>
<dbReference type="PROSITE" id="PS50928">
    <property type="entry name" value="ABC_TM1"/>
    <property type="match status" value="1"/>
</dbReference>
<evidence type="ECO:0000259" key="8">
    <source>
        <dbReference type="PROSITE" id="PS50928"/>
    </source>
</evidence>
<dbReference type="PANTHER" id="PTHR43163">
    <property type="entry name" value="DIPEPTIDE TRANSPORT SYSTEM PERMEASE PROTEIN DPPB-RELATED"/>
    <property type="match status" value="1"/>
</dbReference>
<feature type="transmembrane region" description="Helical" evidence="7">
    <location>
        <begin position="242"/>
        <end position="264"/>
    </location>
</feature>
<comment type="subcellular location">
    <subcellularLocation>
        <location evidence="1 7">Cell membrane</location>
        <topology evidence="1 7">Multi-pass membrane protein</topology>
    </subcellularLocation>
</comment>
<feature type="transmembrane region" description="Helical" evidence="7">
    <location>
        <begin position="104"/>
        <end position="125"/>
    </location>
</feature>
<evidence type="ECO:0000256" key="5">
    <source>
        <dbReference type="ARBA" id="ARBA00022989"/>
    </source>
</evidence>
<accession>A0ABZ2I3U1</accession>
<keyword evidence="2 7" id="KW-0813">Transport</keyword>
<dbReference type="RefSeq" id="WP_338608667.1">
    <property type="nucleotide sequence ID" value="NZ_CP146275.1"/>
</dbReference>
<dbReference type="Pfam" id="PF00528">
    <property type="entry name" value="BPD_transp_1"/>
    <property type="match status" value="1"/>
</dbReference>
<keyword evidence="4 7" id="KW-0812">Transmembrane</keyword>
<proteinExistence type="inferred from homology"/>
<dbReference type="Proteomes" id="UP001369958">
    <property type="component" value="Chromosome"/>
</dbReference>
<sequence>MLAYIIRRLGQTAVTTFVVVTMIFFLVHLIPGDPALTILGGMAAQPTEEQIQLVRERLGLNLPIQVQYFDYLRGLLTGDLGTSLVSNRPVTYDILLRLPRTLQIAVPALILATLVGIPLGILAAIRRGRLSDLLVSTTSVAAFSLPSFVTGLFLVVIFAIQLNWLPSSGWVSPTENFPGFLSRIVLPTIALAVAPAGLIMRMMRSSMLEQLGQDYVTTARAKGLIENRVIYRHVLRNSMTPVVTSLGLQAGFLFTGSVIVENVFNWPGIGTMLLDSVINRDYPVIQGLVLIVALTFVLINLLTDLTYGLIDPRIRYD</sequence>
<feature type="domain" description="ABC transmembrane type-1" evidence="8">
    <location>
        <begin position="98"/>
        <end position="303"/>
    </location>
</feature>
<feature type="transmembrane region" description="Helical" evidence="7">
    <location>
        <begin position="180"/>
        <end position="200"/>
    </location>
</feature>
<evidence type="ECO:0000256" key="1">
    <source>
        <dbReference type="ARBA" id="ARBA00004651"/>
    </source>
</evidence>
<dbReference type="InterPro" id="IPR000515">
    <property type="entry name" value="MetI-like"/>
</dbReference>
<evidence type="ECO:0000313" key="9">
    <source>
        <dbReference type="EMBL" id="WWT33221.1"/>
    </source>
</evidence>
<evidence type="ECO:0000256" key="3">
    <source>
        <dbReference type="ARBA" id="ARBA00022475"/>
    </source>
</evidence>
<dbReference type="InterPro" id="IPR035906">
    <property type="entry name" value="MetI-like_sf"/>
</dbReference>
<comment type="similarity">
    <text evidence="7">Belongs to the binding-protein-dependent transport system permease family.</text>
</comment>
<evidence type="ECO:0000256" key="7">
    <source>
        <dbReference type="RuleBase" id="RU363032"/>
    </source>
</evidence>
<organism evidence="9 10">
    <name type="scientific">Pelagibacterium nitratireducens</name>
    <dbReference type="NCBI Taxonomy" id="1046114"/>
    <lineage>
        <taxon>Bacteria</taxon>
        <taxon>Pseudomonadati</taxon>
        <taxon>Pseudomonadota</taxon>
        <taxon>Alphaproteobacteria</taxon>
        <taxon>Hyphomicrobiales</taxon>
        <taxon>Devosiaceae</taxon>
        <taxon>Pelagibacterium</taxon>
    </lineage>
</organism>
<keyword evidence="5 7" id="KW-1133">Transmembrane helix</keyword>